<sequence>MKSWTKAVIWLLIIYAIVIHVYIAHNNNSRNEVKSFTPGPTCNTYYYGRDLRVCPQGLEFNVYLQDCVLIDDDGDGCHVNVVNKNYNLYDKIKSLKNQVYKYRTSAQMLQYNKDDNVVVIKED</sequence>
<proteinExistence type="predicted"/>
<protein>
    <submittedName>
        <fullName evidence="2">Uncharacterized protein</fullName>
    </submittedName>
</protein>
<name>A0A7G3W7U6_NPVSF</name>
<keyword evidence="1" id="KW-1133">Transmembrane helix</keyword>
<keyword evidence="1" id="KW-0472">Membrane</keyword>
<accession>A0A7G3W7U6</accession>
<evidence type="ECO:0000313" key="2">
    <source>
        <dbReference type="EMBL" id="QED40153.1"/>
    </source>
</evidence>
<keyword evidence="1" id="KW-0812">Transmembrane</keyword>
<reference evidence="2" key="1">
    <citation type="submission" date="2019-02" db="EMBL/GenBank/DDBJ databases">
        <title>Genetic diversity of Spodoptera frugiperda multiple nucleopolyhedovirus and pathogenicity against corn- and rice-strain S. frugiperda larvae.</title>
        <authorList>
            <person name="Harrison R.L."/>
            <person name="Rowley D.L."/>
            <person name="Popham H.J."/>
        </authorList>
    </citation>
    <scope>NUCLEOTIDE SEQUENCE</scope>
    <source>
        <strain evidence="2">IIBBL BCIPV 459</strain>
    </source>
</reference>
<feature type="transmembrane region" description="Helical" evidence="1">
    <location>
        <begin position="7"/>
        <end position="25"/>
    </location>
</feature>
<organism evidence="2">
    <name type="scientific">Spodoptera frugiperda nuclear polyhedrosis virus</name>
    <name type="common">SfNPV</name>
    <dbReference type="NCBI Taxonomy" id="10455"/>
    <lineage>
        <taxon>Viruses</taxon>
        <taxon>Viruses incertae sedis</taxon>
        <taxon>Naldaviricetes</taxon>
        <taxon>Lefavirales</taxon>
        <taxon>Baculoviridae</taxon>
        <taxon>Alphabaculovirus</taxon>
        <taxon>Alphabaculovirus spofrugiperdae</taxon>
    </lineage>
</organism>
<organismHost>
    <name type="scientific">Lepidoptera</name>
    <name type="common">moths &amp; butterflies</name>
    <dbReference type="NCBI Taxonomy" id="7088"/>
</organismHost>
<evidence type="ECO:0000256" key="1">
    <source>
        <dbReference type="SAM" id="Phobius"/>
    </source>
</evidence>
<dbReference type="EMBL" id="MK503924">
    <property type="protein sequence ID" value="QED40153.1"/>
    <property type="molecule type" value="Genomic_DNA"/>
</dbReference>